<feature type="region of interest" description="Disordered" evidence="1">
    <location>
        <begin position="402"/>
        <end position="579"/>
    </location>
</feature>
<organism evidence="2 3">
    <name type="scientific">Cylindrobasidium torrendii FP15055 ss-10</name>
    <dbReference type="NCBI Taxonomy" id="1314674"/>
    <lineage>
        <taxon>Eukaryota</taxon>
        <taxon>Fungi</taxon>
        <taxon>Dikarya</taxon>
        <taxon>Basidiomycota</taxon>
        <taxon>Agaricomycotina</taxon>
        <taxon>Agaricomycetes</taxon>
        <taxon>Agaricomycetidae</taxon>
        <taxon>Agaricales</taxon>
        <taxon>Marasmiineae</taxon>
        <taxon>Physalacriaceae</taxon>
        <taxon>Cylindrobasidium</taxon>
    </lineage>
</organism>
<feature type="compositionally biased region" description="Acidic residues" evidence="1">
    <location>
        <begin position="516"/>
        <end position="526"/>
    </location>
</feature>
<feature type="region of interest" description="Disordered" evidence="1">
    <location>
        <begin position="72"/>
        <end position="93"/>
    </location>
</feature>
<feature type="compositionally biased region" description="Low complexity" evidence="1">
    <location>
        <begin position="74"/>
        <end position="86"/>
    </location>
</feature>
<feature type="compositionally biased region" description="Basic residues" evidence="1">
    <location>
        <begin position="498"/>
        <end position="509"/>
    </location>
</feature>
<dbReference type="EMBL" id="KN880624">
    <property type="protein sequence ID" value="KIY64681.1"/>
    <property type="molecule type" value="Genomic_DNA"/>
</dbReference>
<evidence type="ECO:0000313" key="3">
    <source>
        <dbReference type="Proteomes" id="UP000054007"/>
    </source>
</evidence>
<gene>
    <name evidence="2" type="ORF">CYLTODRAFT_413165</name>
</gene>
<keyword evidence="3" id="KW-1185">Reference proteome</keyword>
<feature type="compositionally biased region" description="Acidic residues" evidence="1">
    <location>
        <begin position="442"/>
        <end position="453"/>
    </location>
</feature>
<sequence length="643" mass="71246">MTLAAGRMSERPSYRGDHYWRNGDKDWWDPGQLPVKDRPTVGYIPKNFEGPSFVRDGIDMSKFVEGIVAHVASNPNRRPNTPPGGRSQKTPRLSNYEVVLEASPNGANDMLTNNRRDPTHKCHMTPYGTSTTAGYVIDSLRGQEPGTWSPCGRNNNFFASVSMHAEETANKRLYFIVASMHNLNFAEGILDLVEHNIGASSPKDWVKFTDYYPPLERTSNENRGYVCLAVCLTSATDFRIFRGDGKTEIKPGEPKPKDNGILFVTQLDPLMASIRSAQVIRFWEWVGCWPRRDSKFNPLIQNLINVLSRRSKGWFKRGVGVTPAFYKACMSNKNPTPYIHPITGLVGIAKNNVSVTPVRGRIPPNTRSVRPGLLEAYYYPTRPDRITRAEARAEKNRLAKRRAIKEAQSLPSPCASDVSDDDGGGAPTQTATPQAVANPNDGENEEDERDEVDAVASNSVREEEKEGNAPFSPSGARTQPAALSDQEDEVEKSPPARRISKIPIRRKKPTPPVESENFEEEFDEEVEPVRKPSTRSATQKKGAKTVAASNEEPAAGRRLRTRADTKAANTATNDAANADAAPKRDHRLLQLYFIESYTLLILARGKVISSCLQVDMFGGTTMKLHKLPAVVTLFCAPSSELHG</sequence>
<name>A0A0D7B594_9AGAR</name>
<dbReference type="Proteomes" id="UP000054007">
    <property type="component" value="Unassembled WGS sequence"/>
</dbReference>
<evidence type="ECO:0000256" key="1">
    <source>
        <dbReference type="SAM" id="MobiDB-lite"/>
    </source>
</evidence>
<accession>A0A0D7B594</accession>
<feature type="compositionally biased region" description="Low complexity" evidence="1">
    <location>
        <begin position="566"/>
        <end position="579"/>
    </location>
</feature>
<reference evidence="2 3" key="1">
    <citation type="journal article" date="2015" name="Fungal Genet. Biol.">
        <title>Evolution of novel wood decay mechanisms in Agaricales revealed by the genome sequences of Fistulina hepatica and Cylindrobasidium torrendii.</title>
        <authorList>
            <person name="Floudas D."/>
            <person name="Held B.W."/>
            <person name="Riley R."/>
            <person name="Nagy L.G."/>
            <person name="Koehler G."/>
            <person name="Ransdell A.S."/>
            <person name="Younus H."/>
            <person name="Chow J."/>
            <person name="Chiniquy J."/>
            <person name="Lipzen A."/>
            <person name="Tritt A."/>
            <person name="Sun H."/>
            <person name="Haridas S."/>
            <person name="LaButti K."/>
            <person name="Ohm R.A."/>
            <person name="Kues U."/>
            <person name="Blanchette R.A."/>
            <person name="Grigoriev I.V."/>
            <person name="Minto R.E."/>
            <person name="Hibbett D.S."/>
        </authorList>
    </citation>
    <scope>NUCLEOTIDE SEQUENCE [LARGE SCALE GENOMIC DNA]</scope>
    <source>
        <strain evidence="2 3">FP15055 ss-10</strain>
    </source>
</reference>
<feature type="compositionally biased region" description="Basic and acidic residues" evidence="1">
    <location>
        <begin position="8"/>
        <end position="21"/>
    </location>
</feature>
<feature type="compositionally biased region" description="Low complexity" evidence="1">
    <location>
        <begin position="427"/>
        <end position="441"/>
    </location>
</feature>
<protein>
    <submittedName>
        <fullName evidence="2">Uncharacterized protein</fullName>
    </submittedName>
</protein>
<proteinExistence type="predicted"/>
<dbReference type="AlphaFoldDB" id="A0A0D7B594"/>
<feature type="region of interest" description="Disordered" evidence="1">
    <location>
        <begin position="1"/>
        <end position="21"/>
    </location>
</feature>
<evidence type="ECO:0000313" key="2">
    <source>
        <dbReference type="EMBL" id="KIY64681.1"/>
    </source>
</evidence>